<evidence type="ECO:0000259" key="14">
    <source>
        <dbReference type="PROSITE" id="PS50158"/>
    </source>
</evidence>
<dbReference type="InterPro" id="IPR051320">
    <property type="entry name" value="Viral_Replic_Matur_Polypro"/>
</dbReference>
<dbReference type="Proteomes" id="UP000211163">
    <property type="component" value="Segment"/>
</dbReference>
<evidence type="ECO:0000256" key="12">
    <source>
        <dbReference type="SAM" id="Coils"/>
    </source>
</evidence>
<keyword evidence="11" id="KW-0479">Metal-binding</keyword>
<feature type="domain" description="Reverse transcriptase" evidence="16">
    <location>
        <begin position="1351"/>
        <end position="1542"/>
    </location>
</feature>
<keyword evidence="5" id="KW-0540">Nuclease</keyword>
<dbReference type="InterPro" id="IPR036875">
    <property type="entry name" value="Znf_CCHC_sf"/>
</dbReference>
<evidence type="ECO:0000256" key="13">
    <source>
        <dbReference type="SAM" id="MobiDB-lite"/>
    </source>
</evidence>
<evidence type="ECO:0000259" key="15">
    <source>
        <dbReference type="PROSITE" id="PS50175"/>
    </source>
</evidence>
<evidence type="ECO:0000256" key="2">
    <source>
        <dbReference type="ARBA" id="ARBA00022670"/>
    </source>
</evidence>
<proteinExistence type="predicted"/>
<evidence type="ECO:0000256" key="4">
    <source>
        <dbReference type="ARBA" id="ARBA00022695"/>
    </source>
</evidence>
<dbReference type="KEGG" id="vg:956311"/>
<dbReference type="PANTHER" id="PTHR33064">
    <property type="entry name" value="POL PROTEIN"/>
    <property type="match status" value="1"/>
</dbReference>
<keyword evidence="12" id="KW-0175">Coiled coil</keyword>
<dbReference type="Pfam" id="PF00078">
    <property type="entry name" value="RVT_1"/>
    <property type="match status" value="1"/>
</dbReference>
<feature type="coiled-coil region" evidence="12">
    <location>
        <begin position="1006"/>
        <end position="1105"/>
    </location>
</feature>
<dbReference type="CDD" id="cd01647">
    <property type="entry name" value="RT_LTR"/>
    <property type="match status" value="1"/>
</dbReference>
<dbReference type="GO" id="GO:0003964">
    <property type="term" value="F:RNA-directed DNA polymerase activity"/>
    <property type="evidence" value="ECO:0007669"/>
    <property type="project" value="UniProtKB-KW"/>
</dbReference>
<name>Q80QW4_9VIRU</name>
<dbReference type="Pfam" id="PF17917">
    <property type="entry name" value="RT_RNaseH"/>
    <property type="match status" value="1"/>
</dbReference>
<evidence type="ECO:0000256" key="8">
    <source>
        <dbReference type="ARBA" id="ARBA00022801"/>
    </source>
</evidence>
<dbReference type="Gene3D" id="3.10.10.10">
    <property type="entry name" value="HIV Type 1 Reverse Transcriptase, subunit A, domain 1"/>
    <property type="match status" value="1"/>
</dbReference>
<dbReference type="PROSITE" id="PS50158">
    <property type="entry name" value="ZF_CCHC"/>
    <property type="match status" value="1"/>
</dbReference>
<dbReference type="InterPro" id="IPR036397">
    <property type="entry name" value="RNaseH_sf"/>
</dbReference>
<evidence type="ECO:0000256" key="3">
    <source>
        <dbReference type="ARBA" id="ARBA00022679"/>
    </source>
</evidence>
<keyword evidence="10" id="KW-0695">RNA-directed DNA polymerase</keyword>
<dbReference type="GO" id="GO:0004519">
    <property type="term" value="F:endonuclease activity"/>
    <property type="evidence" value="ECO:0007669"/>
    <property type="project" value="UniProtKB-KW"/>
</dbReference>
<dbReference type="GO" id="GO:0008270">
    <property type="term" value="F:zinc ion binding"/>
    <property type="evidence" value="ECO:0007669"/>
    <property type="project" value="UniProtKB-KW"/>
</dbReference>
<keyword evidence="11" id="KW-0862">Zinc</keyword>
<feature type="domain" description="Peptidase A2" evidence="15">
    <location>
        <begin position="1145"/>
        <end position="1225"/>
    </location>
</feature>
<dbReference type="PROSITE" id="PS50175">
    <property type="entry name" value="ASP_PROT_RETROV"/>
    <property type="match status" value="1"/>
</dbReference>
<dbReference type="SUPFAM" id="SSF50630">
    <property type="entry name" value="Acid proteases"/>
    <property type="match status" value="1"/>
</dbReference>
<dbReference type="PANTHER" id="PTHR33064:SF37">
    <property type="entry name" value="RIBONUCLEASE H"/>
    <property type="match status" value="1"/>
</dbReference>
<sequence>MTRPRIEGPVSRTETAEAGAPLVDDQIREYRSIRRTAYEARRRAGMAGRTMGRMLGQQPSNRAAPSIVNPDEELERSLTRRARTIPAEVLYLAQRREVDNRVYRNMTEERMLITDGQQNRTFIRPESYSTLVASGYEYIHLGVLQVRIQTMHRAFAGTMALVVFRDTRWTREVSGEDRSIIAAMEVDLSRGHQLIYVIPNIIMTIRDFYQHIQMSILTKGYTGFQGEANLLVTRSCRCRLTSVPNAGFAFNIQRVVEYLNSTGVRALEAQRVGNQQYQGTDWHIEPSDIIVPAQPSQLRTRINYDGTRSIRFADYQASASTTLPRGSSDTDDHDATAVQTEYINMLYTIEGDDTESALAALERLLAPESMVGEHRQPIFDLDDPNPDIIEEDFLNFLDSLTLNDDQNSNGQPDDDEVSTWSAQINHINDQSEPPALLQLEQVLSTNTSAISRYRPADEDMTGIGPAYTPATSTRGWTGENSNFPPVTAPRRWDNSSERFQLPSAQGTHGAIFVMPYDFDTKVFDRWESTTLLYLSERNFDTAEDKIRVIENLLGESEKKMFIAWRMNFTEAYEELKAQAMGYNGSLNILNQIRLIFFLESPQAGTTDSQDAAFKTLKSLVCTEMTDTSLYRYMNDYFHLAAKSGRAWANEDLSKEFFTKLPRGLGDRIEKAFTEKHPTNTIGVAARIAFTRNYLREICQEAVFQSSLKRLGFCKSTPVHGVYGERKSYKGRFGARKSTTYNGKPHKSHVRIARKKHLALRKSECKCYACGELGHFASDCNNPRKLTQRVAILDSLELEKGIDVVSVGFDEDDVSDIYSVGEEIDEYQFTHENLEDFKNYEVNFLEDHEEDERWDTLGEPSGKFDYYVKYSAPKHHQLMEEIIPSGWDTEEEEEEYPESVEEHDVFMLREDEPDDYLVGNPPSWRSKLRVSRQQYYCQHNWQYDHKEPTTCKGCNIYAAPKNRMDCPQCKLTICVLCEPHYYKGAMALSKPEPAPEEPKHLYWMRYAKEQLDKYKEAQKEKLELRKRVEILETMIPQHKELEEENELKIRLEDEKRENSLLQRLYEDERTKNTELETKIKELQKELEQAKHQNTVLTAQAKGKTEEGEALMHYADEEDCVVNLLRPRNNLLNIKVAVEVGSTKFNLNAILDTGATVCVCSEEMIPKEIREPSKTNTVIRGVNGANKVTEVLKDGRLWVGDQYFRLPRTFVMPKLSDGLHIILGMNFISSMEGGIRIEQGMVTFYKLVTQAETSPIVHELNYIEELELELPEYYNICAAAPESGVISEDFLDKRLIEEMKRLGFIGDEPLKHWRQNKVTCKLEIKNPDLIIEDKPLKHVTPKMKEVMARHVTALLQSKVIRPSTSKHRTTAIIVESGTEVDPITGKEKRGKERLVFNYKRLNDNTEKDQYSLPGINTIIKRIGTSKVYSKFDLKSGFHQVAMAEESIPWTAFWAIDGLYEWLVMPFGLKNAPAIFQRKMDECFRGMEEFIAVYVDDILIFSNSVQDHKRHLQRFFEVCTKEGLVLSPTKMKIGVREVDFLGATIGNSKIKLQPHIITKIIDMRDEEIKETRGLRKWLGILNYARSYIPRLGQTLGPLYSKVSPNGEKRMNSQDWAIVKKIKQQVQNLPDLELPPQEAIMVIEADGCMEGWGGICKWKIFGPRTSEKVCAYASGKFNPIKSTIDAEIQAVINSLDKFKIYYLDKKELVIRTDSQAIVTFYKRMADHKPSRVRWLAFTDYITGTGLDIKFEHIDGKENILADTLSRLVNFLCFAGTNEEVKELAVQAITQEQKNPMGLKRLGQILQHKEERVHYLEDENTTRVGQTYSVGTEDLIQPTLNCACKIKAQKLISRTTRNPDRAYYRCGLSPPKCYTWIWEDILEAYVTERIIRTRQEQEIDILSDDNEAGINDLQNTTYDPGDDNNWEDAVDISAYDSIDAFWDAHT</sequence>
<dbReference type="InterPro" id="IPR018061">
    <property type="entry name" value="Retropepsins"/>
</dbReference>
<dbReference type="GO" id="GO:0006508">
    <property type="term" value="P:proteolysis"/>
    <property type="evidence" value="ECO:0007669"/>
    <property type="project" value="UniProtKB-KW"/>
</dbReference>
<evidence type="ECO:0000256" key="11">
    <source>
        <dbReference type="PROSITE-ProRule" id="PRU00047"/>
    </source>
</evidence>
<feature type="region of interest" description="Disordered" evidence="13">
    <location>
        <begin position="1"/>
        <end position="21"/>
    </location>
</feature>
<evidence type="ECO:0000313" key="17">
    <source>
        <dbReference type="EMBL" id="AAO21220.1"/>
    </source>
</evidence>
<dbReference type="InterPro" id="IPR043128">
    <property type="entry name" value="Rev_trsase/Diguanyl_cyclase"/>
</dbReference>
<keyword evidence="7" id="KW-0255">Endonuclease</keyword>
<dbReference type="Gene3D" id="2.40.70.10">
    <property type="entry name" value="Acid Proteases"/>
    <property type="match status" value="1"/>
</dbReference>
<dbReference type="MEROPS" id="A03.003"/>
<evidence type="ECO:0000259" key="16">
    <source>
        <dbReference type="PROSITE" id="PS50878"/>
    </source>
</evidence>
<dbReference type="Pfam" id="PF00098">
    <property type="entry name" value="zf-CCHC"/>
    <property type="match status" value="1"/>
</dbReference>
<feature type="domain" description="CCHC-type" evidence="14">
    <location>
        <begin position="765"/>
        <end position="779"/>
    </location>
</feature>
<keyword evidence="8" id="KW-0378">Hydrolase</keyword>
<dbReference type="SMART" id="SM00343">
    <property type="entry name" value="ZnF_C2HC"/>
    <property type="match status" value="1"/>
</dbReference>
<dbReference type="InterPro" id="IPR021109">
    <property type="entry name" value="Peptidase_aspartic_dom_sf"/>
</dbReference>
<dbReference type="EMBL" id="AY180137">
    <property type="protein sequence ID" value="AAO21220.1"/>
    <property type="molecule type" value="Genomic_DNA"/>
</dbReference>
<evidence type="ECO:0000313" key="18">
    <source>
        <dbReference type="Proteomes" id="UP000211163"/>
    </source>
</evidence>
<dbReference type="Pfam" id="PF22909">
    <property type="entry name" value="Caulimovir_coat_dom"/>
    <property type="match status" value="1"/>
</dbReference>
<keyword evidence="9" id="KW-0460">Magnesium</keyword>
<dbReference type="GO" id="GO:0003676">
    <property type="term" value="F:nucleic acid binding"/>
    <property type="evidence" value="ECO:0007669"/>
    <property type="project" value="InterPro"/>
</dbReference>
<dbReference type="InterPro" id="IPR000477">
    <property type="entry name" value="RT_dom"/>
</dbReference>
<keyword evidence="18" id="KW-1185">Reference proteome</keyword>
<dbReference type="Gene3D" id="3.30.70.270">
    <property type="match status" value="1"/>
</dbReference>
<evidence type="ECO:0000256" key="7">
    <source>
        <dbReference type="ARBA" id="ARBA00022759"/>
    </source>
</evidence>
<dbReference type="InterPro" id="IPR043502">
    <property type="entry name" value="DNA/RNA_pol_sf"/>
</dbReference>
<keyword evidence="6" id="KW-0064">Aspartyl protease</keyword>
<reference evidence="17 18" key="1">
    <citation type="submission" date="2002-11" db="EMBL/GenBank/DDBJ databases">
        <title>Complete Nucleotide Sequence of Kalanchoe Top-Spotting Virus (Genus Badnavirus) and Detection by PCR of Two Forms of the Virus in Kalanchoe blossfeldiana.</title>
        <authorList>
            <person name="Yang Z."/>
            <person name="Nicolaisen M."/>
            <person name="Hobbs W."/>
            <person name="Sattler S."/>
            <person name="Olszewski N.E."/>
            <person name="Lockhart B.E."/>
        </authorList>
    </citation>
    <scope>NUCLEOTIDE SEQUENCE [LARGE SCALE GENOMIC DNA]</scope>
</reference>
<evidence type="ECO:0000256" key="1">
    <source>
        <dbReference type="ARBA" id="ARBA00012493"/>
    </source>
</evidence>
<dbReference type="SUPFAM" id="SSF56672">
    <property type="entry name" value="DNA/RNA polymerases"/>
    <property type="match status" value="1"/>
</dbReference>
<dbReference type="Gene3D" id="4.10.60.10">
    <property type="entry name" value="Zinc finger, CCHC-type"/>
    <property type="match status" value="1"/>
</dbReference>
<evidence type="ECO:0000256" key="9">
    <source>
        <dbReference type="ARBA" id="ARBA00022842"/>
    </source>
</evidence>
<keyword evidence="11" id="KW-0863">Zinc-finger</keyword>
<keyword evidence="2" id="KW-0645">Protease</keyword>
<dbReference type="Gene3D" id="3.30.420.10">
    <property type="entry name" value="Ribonuclease H-like superfamily/Ribonuclease H"/>
    <property type="match status" value="1"/>
</dbReference>
<dbReference type="Pfam" id="PF00077">
    <property type="entry name" value="RVP"/>
    <property type="match status" value="1"/>
</dbReference>
<dbReference type="GO" id="GO:0004190">
    <property type="term" value="F:aspartic-type endopeptidase activity"/>
    <property type="evidence" value="ECO:0007669"/>
    <property type="project" value="UniProtKB-KW"/>
</dbReference>
<keyword evidence="4" id="KW-0548">Nucleotidyltransferase</keyword>
<dbReference type="EC" id="2.7.7.49" evidence="1"/>
<dbReference type="PROSITE" id="PS50878">
    <property type="entry name" value="RT_POL"/>
    <property type="match status" value="1"/>
</dbReference>
<organism evidence="17 18">
    <name type="scientific">Badnavirus maculakalanchoes</name>
    <dbReference type="NCBI Taxonomy" id="3051985"/>
    <lineage>
        <taxon>Viruses</taxon>
        <taxon>Riboviria</taxon>
        <taxon>Pararnavirae</taxon>
        <taxon>Artverviricota</taxon>
        <taxon>Revtraviricetes</taxon>
        <taxon>Ortervirales</taxon>
        <taxon>Caulimoviridae</taxon>
        <taxon>Badnavirus</taxon>
    </lineage>
</organism>
<dbReference type="InterPro" id="IPR001878">
    <property type="entry name" value="Znf_CCHC"/>
</dbReference>
<dbReference type="RefSeq" id="NP_777317.1">
    <property type="nucleotide sequence ID" value="NC_004540.1"/>
</dbReference>
<protein>
    <recommendedName>
        <fullName evidence="1">RNA-directed DNA polymerase</fullName>
        <ecNumber evidence="1">2.7.7.49</ecNumber>
    </recommendedName>
</protein>
<evidence type="ECO:0000256" key="6">
    <source>
        <dbReference type="ARBA" id="ARBA00022750"/>
    </source>
</evidence>
<dbReference type="InterPro" id="IPR041373">
    <property type="entry name" value="RT_RNaseH"/>
</dbReference>
<dbReference type="GeneID" id="956311"/>
<dbReference type="InterPro" id="IPR001995">
    <property type="entry name" value="Peptidase_A2_cat"/>
</dbReference>
<keyword evidence="3" id="KW-0808">Transferase</keyword>
<dbReference type="SUPFAM" id="SSF57756">
    <property type="entry name" value="Retrovirus zinc finger-like domains"/>
    <property type="match status" value="1"/>
</dbReference>
<accession>Q80QW4</accession>
<evidence type="ECO:0000256" key="10">
    <source>
        <dbReference type="ARBA" id="ARBA00022918"/>
    </source>
</evidence>
<evidence type="ECO:0000256" key="5">
    <source>
        <dbReference type="ARBA" id="ARBA00022722"/>
    </source>
</evidence>